<dbReference type="EMBL" id="LR215729">
    <property type="protein sequence ID" value="VEV99043.1"/>
    <property type="molecule type" value="Genomic_DNA"/>
</dbReference>
<dbReference type="RefSeq" id="WP_069900242.1">
    <property type="nucleotide sequence ID" value="NZ_LR215729.2"/>
</dbReference>
<evidence type="ECO:0000313" key="3">
    <source>
        <dbReference type="EMBL" id="VEV99043.1"/>
    </source>
</evidence>
<keyword evidence="1" id="KW-0732">Signal</keyword>
<reference evidence="3" key="1">
    <citation type="submission" date="2019-02" db="EMBL/GenBank/DDBJ databases">
        <authorList>
            <consortium name="Genoscope - CEA"/>
            <person name="William W."/>
        </authorList>
    </citation>
    <scope>NUCLEOTIDE SEQUENCE [LARGE SCALE GENOMIC DNA]</scope>
    <source>
        <strain evidence="3">YSy11</strain>
    </source>
</reference>
<feature type="chain" id="PRO_5025052310" evidence="1">
    <location>
        <begin position="22"/>
        <end position="101"/>
    </location>
</feature>
<protein>
    <submittedName>
        <fullName evidence="3">Peptidase</fullName>
    </submittedName>
</protein>
<feature type="signal peptide" evidence="1">
    <location>
        <begin position="1"/>
        <end position="21"/>
    </location>
</feature>
<sequence length="101" mass="11285">MKSVVLCSALVVMTLAMGAHAKDLDQDEALRLRREGVIMPLEQLMQPALQRYPMATLLGAELEDEHGVLVYEVELLTQEGVVRELDLDAHNGQILKDEEDD</sequence>
<organism evidence="3">
    <name type="scientific">Pseudomonas marincola</name>
    <dbReference type="NCBI Taxonomy" id="437900"/>
    <lineage>
        <taxon>Bacteria</taxon>
        <taxon>Pseudomonadati</taxon>
        <taxon>Pseudomonadota</taxon>
        <taxon>Gammaproteobacteria</taxon>
        <taxon>Pseudomonadales</taxon>
        <taxon>Pseudomonadaceae</taxon>
        <taxon>Pseudomonas</taxon>
    </lineage>
</organism>
<name>A0A653E935_9PSED</name>
<gene>
    <name evidence="3" type="ORF">PMYSY11_3999</name>
</gene>
<dbReference type="InterPro" id="IPR025711">
    <property type="entry name" value="PepSY"/>
</dbReference>
<evidence type="ECO:0000259" key="2">
    <source>
        <dbReference type="Pfam" id="PF03413"/>
    </source>
</evidence>
<proteinExistence type="predicted"/>
<feature type="domain" description="PepSY" evidence="2">
    <location>
        <begin position="39"/>
        <end position="98"/>
    </location>
</feature>
<dbReference type="Gene3D" id="3.10.450.40">
    <property type="match status" value="1"/>
</dbReference>
<accession>A0A653E935</accession>
<dbReference type="AlphaFoldDB" id="A0A653E935"/>
<dbReference type="Pfam" id="PF03413">
    <property type="entry name" value="PepSY"/>
    <property type="match status" value="1"/>
</dbReference>
<evidence type="ECO:0000256" key="1">
    <source>
        <dbReference type="SAM" id="SignalP"/>
    </source>
</evidence>